<evidence type="ECO:0000259" key="3">
    <source>
        <dbReference type="Pfam" id="PF00296"/>
    </source>
</evidence>
<dbReference type="SUPFAM" id="SSF51679">
    <property type="entry name" value="Bacterial luciferase-like"/>
    <property type="match status" value="1"/>
</dbReference>
<proteinExistence type="predicted"/>
<gene>
    <name evidence="4" type="ORF">ACFOFO_01175</name>
</gene>
<keyword evidence="1 4" id="KW-0560">Oxidoreductase</keyword>
<dbReference type="EMBL" id="JBHRTP010000003">
    <property type="protein sequence ID" value="MFC3106583.1"/>
    <property type="molecule type" value="Genomic_DNA"/>
</dbReference>
<dbReference type="Pfam" id="PF00296">
    <property type="entry name" value="Bac_luciferase"/>
    <property type="match status" value="1"/>
</dbReference>
<name>A0ABV7EV04_9BURK</name>
<feature type="domain" description="Luciferase-like" evidence="3">
    <location>
        <begin position="19"/>
        <end position="225"/>
    </location>
</feature>
<dbReference type="InterPro" id="IPR011251">
    <property type="entry name" value="Luciferase-like_dom"/>
</dbReference>
<dbReference type="RefSeq" id="WP_390325101.1">
    <property type="nucleotide sequence ID" value="NZ_JBHRTP010000003.1"/>
</dbReference>
<dbReference type="GO" id="GO:0016491">
    <property type="term" value="F:oxidoreductase activity"/>
    <property type="evidence" value="ECO:0007669"/>
    <property type="project" value="UniProtKB-KW"/>
</dbReference>
<organism evidence="4 5">
    <name type="scientific">Undibacterium arcticum</name>
    <dbReference type="NCBI Taxonomy" id="1762892"/>
    <lineage>
        <taxon>Bacteria</taxon>
        <taxon>Pseudomonadati</taxon>
        <taxon>Pseudomonadota</taxon>
        <taxon>Betaproteobacteria</taxon>
        <taxon>Burkholderiales</taxon>
        <taxon>Oxalobacteraceae</taxon>
        <taxon>Undibacterium</taxon>
    </lineage>
</organism>
<evidence type="ECO:0000313" key="4">
    <source>
        <dbReference type="EMBL" id="MFC3106583.1"/>
    </source>
</evidence>
<dbReference type="PANTHER" id="PTHR30137">
    <property type="entry name" value="LUCIFERASE-LIKE MONOOXYGENASE"/>
    <property type="match status" value="1"/>
</dbReference>
<sequence>MRFSLIYEAQTVDASRAGDRQIFDEMIEQVELAEEMGFDVVWAVEHTALSNYAHMSAPETFLAFAAGRTKRIGIGHGVVCLPPAMNHPVKVAERIATLDLLSHGRVHFGVGKGGTQQEAGTFGYDLNELHPMIDESMYLIPKIFMQDEIEHDGQYIKIPRRPIHPKPYQDPHPPMYLACTNTETLTRAGSRGLGALVLGFGGPEDVAKKNAVYRDAWANRKPEDQVGYRPIEHLSALCPTIVLKDGVAARKIGIKGQRYFMESLSHWYAGGPKPDPASWTDDVTASDASGKSVIKTSFGSEKISVDFSDPTMMMLNPNHAYGTVEDCIGYVQRLIDAGADEILFICQMGTVPQWAQLETIRNIGQHVIPHFRKKSARPTASAKLATESIA</sequence>
<keyword evidence="5" id="KW-1185">Reference proteome</keyword>
<evidence type="ECO:0000256" key="2">
    <source>
        <dbReference type="ARBA" id="ARBA00023033"/>
    </source>
</evidence>
<dbReference type="InterPro" id="IPR036661">
    <property type="entry name" value="Luciferase-like_sf"/>
</dbReference>
<keyword evidence="2" id="KW-0503">Monooxygenase</keyword>
<dbReference type="EC" id="1.-.-.-" evidence="4"/>
<protein>
    <submittedName>
        <fullName evidence="4">LLM class flavin-dependent oxidoreductase</fullName>
        <ecNumber evidence="4">1.-.-.-</ecNumber>
    </submittedName>
</protein>
<comment type="caution">
    <text evidence="4">The sequence shown here is derived from an EMBL/GenBank/DDBJ whole genome shotgun (WGS) entry which is preliminary data.</text>
</comment>
<dbReference type="Proteomes" id="UP001595530">
    <property type="component" value="Unassembled WGS sequence"/>
</dbReference>
<dbReference type="PANTHER" id="PTHR30137:SF8">
    <property type="entry name" value="BLR5498 PROTEIN"/>
    <property type="match status" value="1"/>
</dbReference>
<reference evidence="5" key="1">
    <citation type="journal article" date="2019" name="Int. J. Syst. Evol. Microbiol.">
        <title>The Global Catalogue of Microorganisms (GCM) 10K type strain sequencing project: providing services to taxonomists for standard genome sequencing and annotation.</title>
        <authorList>
            <consortium name="The Broad Institute Genomics Platform"/>
            <consortium name="The Broad Institute Genome Sequencing Center for Infectious Disease"/>
            <person name="Wu L."/>
            <person name="Ma J."/>
        </authorList>
    </citation>
    <scope>NUCLEOTIDE SEQUENCE [LARGE SCALE GENOMIC DNA]</scope>
    <source>
        <strain evidence="5">KCTC 42986</strain>
    </source>
</reference>
<accession>A0ABV7EV04</accession>
<evidence type="ECO:0000256" key="1">
    <source>
        <dbReference type="ARBA" id="ARBA00023002"/>
    </source>
</evidence>
<dbReference type="InterPro" id="IPR050766">
    <property type="entry name" value="Bact_Lucif_Oxidored"/>
</dbReference>
<evidence type="ECO:0000313" key="5">
    <source>
        <dbReference type="Proteomes" id="UP001595530"/>
    </source>
</evidence>
<dbReference type="Gene3D" id="3.20.20.30">
    <property type="entry name" value="Luciferase-like domain"/>
    <property type="match status" value="1"/>
</dbReference>